<reference evidence="3 4" key="1">
    <citation type="journal article" date="2016" name="ISME J.">
        <title>Global occurrence and heterogeneity of the Roseobacter-clade species Ruegeria mobilis.</title>
        <authorList>
            <person name="Sonnenschein E."/>
            <person name="Gram L."/>
        </authorList>
    </citation>
    <scope>NUCLEOTIDE SEQUENCE [LARGE SCALE GENOMIC DNA]</scope>
    <source>
        <strain evidence="3 4">F1926</strain>
    </source>
</reference>
<dbReference type="EMBL" id="CP015230">
    <property type="protein sequence ID" value="ANP41695.1"/>
    <property type="molecule type" value="Genomic_DNA"/>
</dbReference>
<keyword evidence="2" id="KW-0732">Signal</keyword>
<feature type="signal peptide" evidence="2">
    <location>
        <begin position="1"/>
        <end position="20"/>
    </location>
</feature>
<dbReference type="Proteomes" id="UP000013243">
    <property type="component" value="Chromosome"/>
</dbReference>
<gene>
    <name evidence="3" type="ORF">K529_013025</name>
</gene>
<protein>
    <submittedName>
        <fullName evidence="3">Uncharacterized protein</fullName>
    </submittedName>
</protein>
<evidence type="ECO:0000313" key="3">
    <source>
        <dbReference type="EMBL" id="ANP41695.1"/>
    </source>
</evidence>
<dbReference type="RefSeq" id="WP_005614579.1">
    <property type="nucleotide sequence ID" value="NZ_CP015230.1"/>
</dbReference>
<accession>A0A1B1A537</accession>
<proteinExistence type="predicted"/>
<name>A0A1B1A537_9RHOB</name>
<evidence type="ECO:0000256" key="1">
    <source>
        <dbReference type="SAM" id="MobiDB-lite"/>
    </source>
</evidence>
<feature type="region of interest" description="Disordered" evidence="1">
    <location>
        <begin position="191"/>
        <end position="211"/>
    </location>
</feature>
<dbReference type="AlphaFoldDB" id="A0A1B1A537"/>
<feature type="chain" id="PRO_5008518415" evidence="2">
    <location>
        <begin position="21"/>
        <end position="372"/>
    </location>
</feature>
<dbReference type="GeneID" id="28250773"/>
<evidence type="ECO:0000256" key="2">
    <source>
        <dbReference type="SAM" id="SignalP"/>
    </source>
</evidence>
<organism evidence="3 4">
    <name type="scientific">Tritonibacter mobilis F1926</name>
    <dbReference type="NCBI Taxonomy" id="1265309"/>
    <lineage>
        <taxon>Bacteria</taxon>
        <taxon>Pseudomonadati</taxon>
        <taxon>Pseudomonadota</taxon>
        <taxon>Alphaproteobacteria</taxon>
        <taxon>Rhodobacterales</taxon>
        <taxon>Paracoccaceae</taxon>
        <taxon>Tritonibacter</taxon>
    </lineage>
</organism>
<evidence type="ECO:0000313" key="4">
    <source>
        <dbReference type="Proteomes" id="UP000013243"/>
    </source>
</evidence>
<feature type="compositionally biased region" description="Basic and acidic residues" evidence="1">
    <location>
        <begin position="202"/>
        <end position="211"/>
    </location>
</feature>
<sequence length="372" mass="40473">MMKVALFLSISTAFCSISHANEALDIAGSIADELGYTSSSMALKGVSAFDQGGQLATDFIMGNERGLWKTGGSVGCSLLLSRFRTAGEAIAVACGELAGLAYDLAPEPVDRRRQLELVMEDIGISWDDYPKDLRYATTQEYYDYQIEVLQDVIRREQLSKGLDMPNAFLNDQLHDIQAKRDALASIALLPEAQPEPPVSGESDSRVPSCEKEEPPQFMINSCLSGAGGNPSSPAYHQCVQNIIDGMDCIASSQNNSAVQRIIEEKISYGCNGSGTMSDDGMLWSDLDMDGDQDLLLNGSGISCSNARPIFCGVRVCSSWIYFSEGGGFIEKIEILNEILETDQSEPPRIKLMGHDLKTGWFQWDGTGLSRAE</sequence>
<dbReference type="KEGG" id="rmb:K529_013025"/>
<dbReference type="STRING" id="1265309.K529_013025"/>